<reference evidence="2 3" key="1">
    <citation type="submission" date="2010-04" db="EMBL/GenBank/DDBJ databases">
        <authorList>
            <person name="Qin X."/>
            <person name="Bachman B."/>
            <person name="Battles P."/>
            <person name="Bell A."/>
            <person name="Bess C."/>
            <person name="Bickham C."/>
            <person name="Chaboub L."/>
            <person name="Chen D."/>
            <person name="Coyle M."/>
            <person name="Deiros D.R."/>
            <person name="Dinh H."/>
            <person name="Forbes L."/>
            <person name="Fowler G."/>
            <person name="Francisco L."/>
            <person name="Fu Q."/>
            <person name="Gubbala S."/>
            <person name="Hale W."/>
            <person name="Han Y."/>
            <person name="Hemphill L."/>
            <person name="Highlander S.K."/>
            <person name="Hirani K."/>
            <person name="Hogues M."/>
            <person name="Jackson L."/>
            <person name="Jakkamsetti A."/>
            <person name="Javaid M."/>
            <person name="Jiang H."/>
            <person name="Korchina V."/>
            <person name="Kovar C."/>
            <person name="Lara F."/>
            <person name="Lee S."/>
            <person name="Mata R."/>
            <person name="Mathew T."/>
            <person name="Moen C."/>
            <person name="Morales K."/>
            <person name="Munidasa M."/>
            <person name="Nazareth L."/>
            <person name="Ngo R."/>
            <person name="Nguyen L."/>
            <person name="Okwuonu G."/>
            <person name="Ongeri F."/>
            <person name="Patil S."/>
            <person name="Petrosino J."/>
            <person name="Pham C."/>
            <person name="Pham P."/>
            <person name="Pu L.-L."/>
            <person name="Puazo M."/>
            <person name="Raj R."/>
            <person name="Reid J."/>
            <person name="Rouhana J."/>
            <person name="Saada N."/>
            <person name="Shang Y."/>
            <person name="Simmons D."/>
            <person name="Thornton R."/>
            <person name="Warren J."/>
            <person name="Weissenberger G."/>
            <person name="Zhang J."/>
            <person name="Zhang L."/>
            <person name="Zhou C."/>
            <person name="Zhu D."/>
            <person name="Muzny D."/>
            <person name="Worley K."/>
            <person name="Gibbs R."/>
        </authorList>
    </citation>
    <scope>NUCLEOTIDE SEQUENCE [LARGE SCALE GENOMIC DNA]</scope>
    <source>
        <strain evidence="2 3">ATCC 49957</strain>
    </source>
</reference>
<protein>
    <submittedName>
        <fullName evidence="2">Uncharacterized protein</fullName>
    </submittedName>
</protein>
<proteinExistence type="predicted"/>
<evidence type="ECO:0000313" key="2">
    <source>
        <dbReference type="EMBL" id="EFH13359.1"/>
    </source>
</evidence>
<dbReference type="EMBL" id="ADVL01000082">
    <property type="protein sequence ID" value="EFH13359.1"/>
    <property type="molecule type" value="Genomic_DNA"/>
</dbReference>
<dbReference type="AlphaFoldDB" id="D5RH57"/>
<gene>
    <name evidence="2" type="ORF">HMPREF0731_0416</name>
</gene>
<feature type="compositionally biased region" description="Gly residues" evidence="1">
    <location>
        <begin position="60"/>
        <end position="73"/>
    </location>
</feature>
<accession>D5RH57</accession>
<feature type="region of interest" description="Disordered" evidence="1">
    <location>
        <begin position="1"/>
        <end position="73"/>
    </location>
</feature>
<evidence type="ECO:0000256" key="1">
    <source>
        <dbReference type="SAM" id="MobiDB-lite"/>
    </source>
</evidence>
<dbReference type="HOGENOM" id="CLU_2693835_0_0_5"/>
<sequence length="73" mass="7886">RQQGAPAPVPPRAARHLRQLRPVEAQRRHGADAPRQASLHHPEPGGGGEDQQRISWHGPGLLGHGGGRARFQT</sequence>
<evidence type="ECO:0000313" key="3">
    <source>
        <dbReference type="Proteomes" id="UP000005324"/>
    </source>
</evidence>
<comment type="caution">
    <text evidence="2">The sequence shown here is derived from an EMBL/GenBank/DDBJ whole genome shotgun (WGS) entry which is preliminary data.</text>
</comment>
<feature type="non-terminal residue" evidence="2">
    <location>
        <position position="1"/>
    </location>
</feature>
<dbReference type="Proteomes" id="UP000005324">
    <property type="component" value="Unassembled WGS sequence"/>
</dbReference>
<name>D5RH57_9PROT</name>
<keyword evidence="3" id="KW-1185">Reference proteome</keyword>
<organism evidence="2 3">
    <name type="scientific">Pseudoroseomonas cervicalis ATCC 49957</name>
    <dbReference type="NCBI Taxonomy" id="525371"/>
    <lineage>
        <taxon>Bacteria</taxon>
        <taxon>Pseudomonadati</taxon>
        <taxon>Pseudomonadota</taxon>
        <taxon>Alphaproteobacteria</taxon>
        <taxon>Acetobacterales</taxon>
        <taxon>Roseomonadaceae</taxon>
        <taxon>Roseomonas</taxon>
    </lineage>
</organism>